<keyword evidence="5" id="KW-1185">Reference proteome</keyword>
<evidence type="ECO:0000313" key="5">
    <source>
        <dbReference type="Proteomes" id="UP001597034"/>
    </source>
</evidence>
<dbReference type="Gene3D" id="3.10.580.10">
    <property type="entry name" value="CBS-domain"/>
    <property type="match status" value="1"/>
</dbReference>
<gene>
    <name evidence="4" type="ORF">ACFSBL_12650</name>
</gene>
<dbReference type="PANTHER" id="PTHR43080">
    <property type="entry name" value="CBS DOMAIN-CONTAINING PROTEIN CBSX3, MITOCHONDRIAL"/>
    <property type="match status" value="1"/>
</dbReference>
<dbReference type="RefSeq" id="WP_256401382.1">
    <property type="nucleotide sequence ID" value="NZ_JANHJR010000003.1"/>
</dbReference>
<feature type="domain" description="CBS" evidence="3">
    <location>
        <begin position="97"/>
        <end position="152"/>
    </location>
</feature>
<protein>
    <submittedName>
        <fullName evidence="4">Cyclic nucleotide-binding/CBS domain-containing protein</fullName>
    </submittedName>
</protein>
<feature type="domain" description="CBS" evidence="3">
    <location>
        <begin position="7"/>
        <end position="67"/>
    </location>
</feature>
<sequence length="166" mass="18289">MRVREIMSEQPVSVDEDEPVRTAAETMVDEHIGCVVVTRQGGARPYKVGILTKSDVLELECEHRTDAEERSTLGLVLDRLRSSNPSLLDEVTVGEVMSSPLVTVSPKTSVEEVIQRMQAEGVRHVVVTEKLQAVGIVTPTDVMEHHPEAIELARRLGGRGPDWGDQ</sequence>
<evidence type="ECO:0000313" key="4">
    <source>
        <dbReference type="EMBL" id="MFD1646531.1"/>
    </source>
</evidence>
<proteinExistence type="predicted"/>
<organism evidence="4 5">
    <name type="scientific">Haloarchaeobius litoreus</name>
    <dbReference type="NCBI Taxonomy" id="755306"/>
    <lineage>
        <taxon>Archaea</taxon>
        <taxon>Methanobacteriati</taxon>
        <taxon>Methanobacteriota</taxon>
        <taxon>Stenosarchaea group</taxon>
        <taxon>Halobacteria</taxon>
        <taxon>Halobacteriales</taxon>
        <taxon>Halorubellaceae</taxon>
        <taxon>Haloarchaeobius</taxon>
    </lineage>
</organism>
<reference evidence="4 5" key="1">
    <citation type="journal article" date="2019" name="Int. J. Syst. Evol. Microbiol.">
        <title>The Global Catalogue of Microorganisms (GCM) 10K type strain sequencing project: providing services to taxonomists for standard genome sequencing and annotation.</title>
        <authorList>
            <consortium name="The Broad Institute Genomics Platform"/>
            <consortium name="The Broad Institute Genome Sequencing Center for Infectious Disease"/>
            <person name="Wu L."/>
            <person name="Ma J."/>
        </authorList>
    </citation>
    <scope>NUCLEOTIDE SEQUENCE [LARGE SCALE GENOMIC DNA]</scope>
    <source>
        <strain evidence="4 5">CGMCC 1.10390</strain>
    </source>
</reference>
<dbReference type="PANTHER" id="PTHR43080:SF2">
    <property type="entry name" value="CBS DOMAIN-CONTAINING PROTEIN"/>
    <property type="match status" value="1"/>
</dbReference>
<evidence type="ECO:0000259" key="3">
    <source>
        <dbReference type="PROSITE" id="PS51371"/>
    </source>
</evidence>
<dbReference type="PROSITE" id="PS51371">
    <property type="entry name" value="CBS"/>
    <property type="match status" value="2"/>
</dbReference>
<dbReference type="SMART" id="SM00116">
    <property type="entry name" value="CBS"/>
    <property type="match status" value="2"/>
</dbReference>
<dbReference type="InterPro" id="IPR000644">
    <property type="entry name" value="CBS_dom"/>
</dbReference>
<comment type="caution">
    <text evidence="4">The sequence shown here is derived from an EMBL/GenBank/DDBJ whole genome shotgun (WGS) entry which is preliminary data.</text>
</comment>
<dbReference type="Pfam" id="PF00571">
    <property type="entry name" value="CBS"/>
    <property type="match status" value="2"/>
</dbReference>
<evidence type="ECO:0000256" key="2">
    <source>
        <dbReference type="PROSITE-ProRule" id="PRU00703"/>
    </source>
</evidence>
<dbReference type="InterPro" id="IPR051257">
    <property type="entry name" value="Diverse_CBS-Domain"/>
</dbReference>
<keyword evidence="1 2" id="KW-0129">CBS domain</keyword>
<evidence type="ECO:0000256" key="1">
    <source>
        <dbReference type="ARBA" id="ARBA00023122"/>
    </source>
</evidence>
<dbReference type="SUPFAM" id="SSF54631">
    <property type="entry name" value="CBS-domain pair"/>
    <property type="match status" value="1"/>
</dbReference>
<dbReference type="Proteomes" id="UP001597034">
    <property type="component" value="Unassembled WGS sequence"/>
</dbReference>
<dbReference type="InterPro" id="IPR046342">
    <property type="entry name" value="CBS_dom_sf"/>
</dbReference>
<dbReference type="AlphaFoldDB" id="A0ABD6DNY9"/>
<dbReference type="EMBL" id="JBHUDO010000003">
    <property type="protein sequence ID" value="MFD1646531.1"/>
    <property type="molecule type" value="Genomic_DNA"/>
</dbReference>
<accession>A0ABD6DNY9</accession>
<name>A0ABD6DNY9_9EURY</name>